<sequence>MCSRVDVVEEAVTSLRAKVQEWKSRKPMATPNLSAIDAVMAGPSTALGPIDDLFEGLHDNEDDGHDVGQVGDEEAGDGLVFDEVVALSGFSLMKLLPCRAYL</sequence>
<dbReference type="EMBL" id="JACEIK010001328">
    <property type="protein sequence ID" value="MCD7468392.1"/>
    <property type="molecule type" value="Genomic_DNA"/>
</dbReference>
<organism evidence="1 2">
    <name type="scientific">Datura stramonium</name>
    <name type="common">Jimsonweed</name>
    <name type="synonym">Common thornapple</name>
    <dbReference type="NCBI Taxonomy" id="4076"/>
    <lineage>
        <taxon>Eukaryota</taxon>
        <taxon>Viridiplantae</taxon>
        <taxon>Streptophyta</taxon>
        <taxon>Embryophyta</taxon>
        <taxon>Tracheophyta</taxon>
        <taxon>Spermatophyta</taxon>
        <taxon>Magnoliopsida</taxon>
        <taxon>eudicotyledons</taxon>
        <taxon>Gunneridae</taxon>
        <taxon>Pentapetalae</taxon>
        <taxon>asterids</taxon>
        <taxon>lamiids</taxon>
        <taxon>Solanales</taxon>
        <taxon>Solanaceae</taxon>
        <taxon>Solanoideae</taxon>
        <taxon>Datureae</taxon>
        <taxon>Datura</taxon>
    </lineage>
</organism>
<reference evidence="1 2" key="1">
    <citation type="journal article" date="2021" name="BMC Genomics">
        <title>Datura genome reveals duplications of psychoactive alkaloid biosynthetic genes and high mutation rate following tissue culture.</title>
        <authorList>
            <person name="Rajewski A."/>
            <person name="Carter-House D."/>
            <person name="Stajich J."/>
            <person name="Litt A."/>
        </authorList>
    </citation>
    <scope>NUCLEOTIDE SEQUENCE [LARGE SCALE GENOMIC DNA]</scope>
    <source>
        <strain evidence="1">AR-01</strain>
    </source>
</reference>
<dbReference type="Proteomes" id="UP000823775">
    <property type="component" value="Unassembled WGS sequence"/>
</dbReference>
<name>A0ABS8TD08_DATST</name>
<protein>
    <submittedName>
        <fullName evidence="1">Uncharacterized protein</fullName>
    </submittedName>
</protein>
<gene>
    <name evidence="1" type="ORF">HAX54_006500</name>
</gene>
<evidence type="ECO:0000313" key="2">
    <source>
        <dbReference type="Proteomes" id="UP000823775"/>
    </source>
</evidence>
<keyword evidence="2" id="KW-1185">Reference proteome</keyword>
<proteinExistence type="predicted"/>
<accession>A0ABS8TD08</accession>
<comment type="caution">
    <text evidence="1">The sequence shown here is derived from an EMBL/GenBank/DDBJ whole genome shotgun (WGS) entry which is preliminary data.</text>
</comment>
<evidence type="ECO:0000313" key="1">
    <source>
        <dbReference type="EMBL" id="MCD7468392.1"/>
    </source>
</evidence>